<protein>
    <submittedName>
        <fullName evidence="2">Uncharacterized protein</fullName>
    </submittedName>
</protein>
<evidence type="ECO:0000256" key="1">
    <source>
        <dbReference type="SAM" id="Phobius"/>
    </source>
</evidence>
<dbReference type="AlphaFoldDB" id="A0A0B6Z807"/>
<proteinExistence type="predicted"/>
<sequence>PHWGSFHNSHRDQFSVLCCLIGLVSLLQNYLILVVVWHAYPHVHVTELLKRDNGDMIKEEAAYACVVASENF</sequence>
<keyword evidence="1" id="KW-0812">Transmembrane</keyword>
<reference evidence="2" key="1">
    <citation type="submission" date="2014-12" db="EMBL/GenBank/DDBJ databases">
        <title>Insight into the proteome of Arion vulgaris.</title>
        <authorList>
            <person name="Aradska J."/>
            <person name="Bulat T."/>
            <person name="Smidak R."/>
            <person name="Sarate P."/>
            <person name="Gangsoo J."/>
            <person name="Sialana F."/>
            <person name="Bilban M."/>
            <person name="Lubec G."/>
        </authorList>
    </citation>
    <scope>NUCLEOTIDE SEQUENCE</scope>
    <source>
        <tissue evidence="2">Skin</tissue>
    </source>
</reference>
<feature type="non-terminal residue" evidence="2">
    <location>
        <position position="72"/>
    </location>
</feature>
<keyword evidence="1" id="KW-1133">Transmembrane helix</keyword>
<feature type="transmembrane region" description="Helical" evidence="1">
    <location>
        <begin position="14"/>
        <end position="40"/>
    </location>
</feature>
<organism evidence="2">
    <name type="scientific">Arion vulgaris</name>
    <dbReference type="NCBI Taxonomy" id="1028688"/>
    <lineage>
        <taxon>Eukaryota</taxon>
        <taxon>Metazoa</taxon>
        <taxon>Spiralia</taxon>
        <taxon>Lophotrochozoa</taxon>
        <taxon>Mollusca</taxon>
        <taxon>Gastropoda</taxon>
        <taxon>Heterobranchia</taxon>
        <taxon>Euthyneura</taxon>
        <taxon>Panpulmonata</taxon>
        <taxon>Eupulmonata</taxon>
        <taxon>Stylommatophora</taxon>
        <taxon>Helicina</taxon>
        <taxon>Arionoidea</taxon>
        <taxon>Arionidae</taxon>
        <taxon>Arion</taxon>
    </lineage>
</organism>
<gene>
    <name evidence="2" type="primary">ORF52456</name>
</gene>
<name>A0A0B6Z807_9EUPU</name>
<accession>A0A0B6Z807</accession>
<dbReference type="EMBL" id="HACG01017793">
    <property type="protein sequence ID" value="CEK64658.1"/>
    <property type="molecule type" value="Transcribed_RNA"/>
</dbReference>
<evidence type="ECO:0000313" key="2">
    <source>
        <dbReference type="EMBL" id="CEK64658.1"/>
    </source>
</evidence>
<feature type="non-terminal residue" evidence="2">
    <location>
        <position position="1"/>
    </location>
</feature>
<keyword evidence="1" id="KW-0472">Membrane</keyword>